<comment type="caution">
    <text evidence="1">The sequence shown here is derived from an EMBL/GenBank/DDBJ whole genome shotgun (WGS) entry which is preliminary data.</text>
</comment>
<name>A0A940WH32_9ACTN</name>
<gene>
    <name evidence="1" type="ORF">JOL79_16445</name>
</gene>
<dbReference type="EMBL" id="JAFCNB010000008">
    <property type="protein sequence ID" value="MBP2705406.1"/>
    <property type="molecule type" value="Genomic_DNA"/>
</dbReference>
<dbReference type="AlphaFoldDB" id="A0A940WH32"/>
<sequence>MIITMRRLHIPGTRGRTCGCGALTDEDMSICGKCAARFRWLRRKAPHHIEGDEPCS</sequence>
<proteinExistence type="predicted"/>
<protein>
    <submittedName>
        <fullName evidence="1">Uncharacterized protein</fullName>
    </submittedName>
</protein>
<evidence type="ECO:0000313" key="2">
    <source>
        <dbReference type="Proteomes" id="UP000674234"/>
    </source>
</evidence>
<accession>A0A940WH32</accession>
<dbReference type="Proteomes" id="UP000674234">
    <property type="component" value="Unassembled WGS sequence"/>
</dbReference>
<evidence type="ECO:0000313" key="1">
    <source>
        <dbReference type="EMBL" id="MBP2705406.1"/>
    </source>
</evidence>
<organism evidence="1 2">
    <name type="scientific">Microbispora oryzae</name>
    <dbReference type="NCBI Taxonomy" id="2806554"/>
    <lineage>
        <taxon>Bacteria</taxon>
        <taxon>Bacillati</taxon>
        <taxon>Actinomycetota</taxon>
        <taxon>Actinomycetes</taxon>
        <taxon>Streptosporangiales</taxon>
        <taxon>Streptosporangiaceae</taxon>
        <taxon>Microbispora</taxon>
    </lineage>
</organism>
<keyword evidence="2" id="KW-1185">Reference proteome</keyword>
<reference evidence="1" key="1">
    <citation type="submission" date="2021-02" db="EMBL/GenBank/DDBJ databases">
        <title>Draft genome sequence of Microbispora sp. RL4-1S isolated from rice leaves in Thailand.</title>
        <authorList>
            <person name="Muangham S."/>
            <person name="Duangmal K."/>
        </authorList>
    </citation>
    <scope>NUCLEOTIDE SEQUENCE</scope>
    <source>
        <strain evidence="1">RL4-1S</strain>
    </source>
</reference>
<dbReference type="RefSeq" id="WP_210156697.1">
    <property type="nucleotide sequence ID" value="NZ_JAFCNB010000008.1"/>
</dbReference>